<name>A0A1M5XLA6_9FLAO</name>
<dbReference type="STRING" id="573501.SAMN04487999_1571"/>
<reference evidence="5" key="1">
    <citation type="submission" date="2016-11" db="EMBL/GenBank/DDBJ databases">
        <authorList>
            <person name="Varghese N."/>
            <person name="Submissions S."/>
        </authorList>
    </citation>
    <scope>NUCLEOTIDE SEQUENCE [LARGE SCALE GENOMIC DNA]</scope>
    <source>
        <strain evidence="5">DSM 19859</strain>
    </source>
</reference>
<keyword evidence="6" id="KW-1185">Reference proteome</keyword>
<evidence type="ECO:0000313" key="4">
    <source>
        <dbReference type="EMBL" id="SHI00529.1"/>
    </source>
</evidence>
<dbReference type="Proteomes" id="UP000290037">
    <property type="component" value="Unassembled WGS sequence"/>
</dbReference>
<dbReference type="EMBL" id="QOVN01000002">
    <property type="protein sequence ID" value="RXG30116.1"/>
    <property type="molecule type" value="Genomic_DNA"/>
</dbReference>
<sequence length="139" mass="15870">MNFKSRKDPLFFSILLVLITLFVLIGVFSDSGSATGWYWYLLGITPTSLLFIWFYFGTSYSLSASLLKYKSGPLTGSIPLKDIREIIRDKTLWVGRKPATARKGLIIKYNLYDEIYISPQNNDDFIKTILSLNADIKII</sequence>
<gene>
    <name evidence="3" type="ORF">DSM01_865</name>
    <name evidence="4" type="ORF">SAMN04487999_1571</name>
</gene>
<evidence type="ECO:0000313" key="3">
    <source>
        <dbReference type="EMBL" id="RXG30116.1"/>
    </source>
</evidence>
<evidence type="ECO:0000313" key="5">
    <source>
        <dbReference type="Proteomes" id="UP000184240"/>
    </source>
</evidence>
<keyword evidence="1" id="KW-0812">Transmembrane</keyword>
<reference evidence="3 6" key="3">
    <citation type="submission" date="2018-07" db="EMBL/GenBank/DDBJ databases">
        <title>Leeuwenhoekiella genomics.</title>
        <authorList>
            <person name="Tahon G."/>
            <person name="Willems A."/>
        </authorList>
    </citation>
    <scope>NUCLEOTIDE SEQUENCE [LARGE SCALE GENOMIC DNA]</scope>
    <source>
        <strain evidence="3 6">LMG 24856</strain>
    </source>
</reference>
<dbReference type="RefSeq" id="WP_072982009.1">
    <property type="nucleotide sequence ID" value="NZ_CP084318.1"/>
</dbReference>
<dbReference type="AlphaFoldDB" id="A0A1M5XLA6"/>
<dbReference type="InterPro" id="IPR009589">
    <property type="entry name" value="PH_YyaB-like"/>
</dbReference>
<reference evidence="4" key="2">
    <citation type="submission" date="2016-11" db="EMBL/GenBank/DDBJ databases">
        <authorList>
            <person name="Jaros S."/>
            <person name="Januszkiewicz K."/>
            <person name="Wedrychowicz H."/>
        </authorList>
    </citation>
    <scope>NUCLEOTIDE SEQUENCE [LARGE SCALE GENOMIC DNA]</scope>
    <source>
        <strain evidence="4">DSM 19859</strain>
    </source>
</reference>
<evidence type="ECO:0000256" key="1">
    <source>
        <dbReference type="SAM" id="Phobius"/>
    </source>
</evidence>
<feature type="domain" description="Uncharacterized protein YyaB-like PH" evidence="2">
    <location>
        <begin position="58"/>
        <end position="132"/>
    </location>
</feature>
<evidence type="ECO:0000313" key="6">
    <source>
        <dbReference type="Proteomes" id="UP000290037"/>
    </source>
</evidence>
<feature type="transmembrane region" description="Helical" evidence="1">
    <location>
        <begin position="39"/>
        <end position="62"/>
    </location>
</feature>
<proteinExistence type="predicted"/>
<dbReference type="OrthoDB" id="1437824at2"/>
<evidence type="ECO:0000259" key="2">
    <source>
        <dbReference type="Pfam" id="PF06713"/>
    </source>
</evidence>
<keyword evidence="1" id="KW-1133">Transmembrane helix</keyword>
<protein>
    <submittedName>
        <fullName evidence="3">PH (Pleckstrin Homology) domain-containing protein</fullName>
    </submittedName>
    <submittedName>
        <fullName evidence="4">PH domain-containing protein</fullName>
    </submittedName>
</protein>
<organism evidence="4 5">
    <name type="scientific">Leeuwenhoekiella palythoae</name>
    <dbReference type="NCBI Taxonomy" id="573501"/>
    <lineage>
        <taxon>Bacteria</taxon>
        <taxon>Pseudomonadati</taxon>
        <taxon>Bacteroidota</taxon>
        <taxon>Flavobacteriia</taxon>
        <taxon>Flavobacteriales</taxon>
        <taxon>Flavobacteriaceae</taxon>
        <taxon>Leeuwenhoekiella</taxon>
    </lineage>
</organism>
<dbReference type="EMBL" id="FQXT01000003">
    <property type="protein sequence ID" value="SHI00529.1"/>
    <property type="molecule type" value="Genomic_DNA"/>
</dbReference>
<dbReference type="Pfam" id="PF06713">
    <property type="entry name" value="bPH_4"/>
    <property type="match status" value="1"/>
</dbReference>
<dbReference type="GO" id="GO:0030153">
    <property type="term" value="P:bacteriocin immunity"/>
    <property type="evidence" value="ECO:0007669"/>
    <property type="project" value="InterPro"/>
</dbReference>
<dbReference type="Proteomes" id="UP000184240">
    <property type="component" value="Unassembled WGS sequence"/>
</dbReference>
<accession>A0A1M5XLA6</accession>
<keyword evidence="1" id="KW-0472">Membrane</keyword>